<evidence type="ECO:0000313" key="7">
    <source>
        <dbReference type="Proteomes" id="UP000008810"/>
    </source>
</evidence>
<dbReference type="Proteomes" id="UP000008810">
    <property type="component" value="Chromosome 1"/>
</dbReference>
<proteinExistence type="inferred from homology"/>
<dbReference type="STRING" id="15368.I1GS66"/>
<evidence type="ECO:0000256" key="2">
    <source>
        <dbReference type="ARBA" id="ARBA00011738"/>
    </source>
</evidence>
<comment type="subcellular location">
    <subcellularLocation>
        <location evidence="4">Secreted</location>
        <location evidence="4">Extracellular space</location>
        <location evidence="4">Apoplast</location>
    </subcellularLocation>
</comment>
<accession>I1GS66</accession>
<evidence type="ECO:0000256" key="3">
    <source>
        <dbReference type="ARBA" id="ARBA00022525"/>
    </source>
</evidence>
<comment type="function">
    <text evidence="4">Dirigent proteins impart stereoselectivity on the phenoxy radical-coupling reaction, yielding optically active lignans from two molecules of coniferyl alcohol in the biosynthesis of lignans, flavonolignans, and alkaloids and thus plays a central role in plant secondary metabolism.</text>
</comment>
<dbReference type="EnsemblPlants" id="KQK15140">
    <property type="protein sequence ID" value="KQK15140"/>
    <property type="gene ID" value="BRADI_1g20930v3"/>
</dbReference>
<dbReference type="Gene3D" id="2.40.480.10">
    <property type="entry name" value="Allene oxide cyclase-like"/>
    <property type="match status" value="1"/>
</dbReference>
<keyword evidence="7" id="KW-1185">Reference proteome</keyword>
<dbReference type="GO" id="GO:0048046">
    <property type="term" value="C:apoplast"/>
    <property type="evidence" value="ECO:0007669"/>
    <property type="project" value="UniProtKB-SubCell"/>
</dbReference>
<protein>
    <recommendedName>
        <fullName evidence="4">Dirigent protein</fullName>
    </recommendedName>
</protein>
<keyword evidence="4" id="KW-0052">Apoplast</keyword>
<reference evidence="5" key="2">
    <citation type="submission" date="2017-06" db="EMBL/GenBank/DDBJ databases">
        <title>WGS assembly of Brachypodium distachyon.</title>
        <authorList>
            <consortium name="The International Brachypodium Initiative"/>
            <person name="Lucas S."/>
            <person name="Harmon-Smith M."/>
            <person name="Lail K."/>
            <person name="Tice H."/>
            <person name="Grimwood J."/>
            <person name="Bruce D."/>
            <person name="Barry K."/>
            <person name="Shu S."/>
            <person name="Lindquist E."/>
            <person name="Wang M."/>
            <person name="Pitluck S."/>
            <person name="Vogel J.P."/>
            <person name="Garvin D.F."/>
            <person name="Mockler T.C."/>
            <person name="Schmutz J."/>
            <person name="Rokhsar D."/>
            <person name="Bevan M.W."/>
        </authorList>
    </citation>
    <scope>NUCLEOTIDE SEQUENCE</scope>
    <source>
        <strain evidence="5">Bd21</strain>
    </source>
</reference>
<dbReference type="eggNOG" id="ENOG502QRR3">
    <property type="taxonomic scope" value="Eukaryota"/>
</dbReference>
<dbReference type="KEGG" id="bdi:100832089"/>
<reference evidence="5 6" key="1">
    <citation type="journal article" date="2010" name="Nature">
        <title>Genome sequencing and analysis of the model grass Brachypodium distachyon.</title>
        <authorList>
            <consortium name="International Brachypodium Initiative"/>
        </authorList>
    </citation>
    <scope>NUCLEOTIDE SEQUENCE [LARGE SCALE GENOMIC DNA]</scope>
    <source>
        <strain evidence="5">Bd21</strain>
        <strain evidence="6">cv. Bd21</strain>
    </source>
</reference>
<dbReference type="HOGENOM" id="CLU_087111_7_0_1"/>
<sequence>MSTPAPVAAAGDDNGLTHIRLYMHETIAGPKPTLVTSVKSPLGGNATFGSVGVLDNELRDGPDPKSSTLVGRFQGFFAEAGLVSPPGLLSAMNIVFTAGERSGSSLALLGSVPSFGAPVERALVGGTGDFRMARGYSVMVDMGNPTPETALFQLDLFVQMHHVA</sequence>
<keyword evidence="3 4" id="KW-0964">Secreted</keyword>
<dbReference type="GO" id="GO:0009699">
    <property type="term" value="P:phenylpropanoid biosynthetic process"/>
    <property type="evidence" value="ECO:0007669"/>
    <property type="project" value="UniProtKB-ARBA"/>
</dbReference>
<evidence type="ECO:0000256" key="4">
    <source>
        <dbReference type="RuleBase" id="RU363099"/>
    </source>
</evidence>
<comment type="similarity">
    <text evidence="1 4">Belongs to the plant dirigent protein family.</text>
</comment>
<dbReference type="RefSeq" id="XP_003559939.1">
    <property type="nucleotide sequence ID" value="XM_003559891.4"/>
</dbReference>
<comment type="subunit">
    <text evidence="2 4">Homodimer.</text>
</comment>
<dbReference type="PANTHER" id="PTHR21495">
    <property type="entry name" value="NUCLEOPORIN-RELATED"/>
    <property type="match status" value="1"/>
</dbReference>
<dbReference type="GeneID" id="100832089"/>
<dbReference type="Gramene" id="KQK15140">
    <property type="protein sequence ID" value="KQK15140"/>
    <property type="gene ID" value="BRADI_1g20930v3"/>
</dbReference>
<reference evidence="6" key="3">
    <citation type="submission" date="2018-08" db="UniProtKB">
        <authorList>
            <consortium name="EnsemblPlants"/>
        </authorList>
    </citation>
    <scope>IDENTIFICATION</scope>
    <source>
        <strain evidence="6">cv. Bd21</strain>
    </source>
</reference>
<evidence type="ECO:0000256" key="1">
    <source>
        <dbReference type="ARBA" id="ARBA00010746"/>
    </source>
</evidence>
<dbReference type="InterPro" id="IPR004265">
    <property type="entry name" value="Dirigent"/>
</dbReference>
<dbReference type="Pfam" id="PF03018">
    <property type="entry name" value="Dirigent"/>
    <property type="match status" value="1"/>
</dbReference>
<dbReference type="OMA" id="HETMSGP"/>
<name>I1GS66_BRADI</name>
<evidence type="ECO:0000313" key="5">
    <source>
        <dbReference type="EMBL" id="KQK15140.1"/>
    </source>
</evidence>
<gene>
    <name evidence="6" type="primary">LOC100832089</name>
    <name evidence="5" type="ORF">BRADI_1g20930v3</name>
</gene>
<dbReference type="InterPro" id="IPR044859">
    <property type="entry name" value="Allene_oxi_cyc_Dirigent"/>
</dbReference>
<evidence type="ECO:0000313" key="6">
    <source>
        <dbReference type="EnsemblPlants" id="KQK15140"/>
    </source>
</evidence>
<dbReference type="AlphaFoldDB" id="I1GS66"/>
<dbReference type="EMBL" id="CM000880">
    <property type="protein sequence ID" value="KQK15140.1"/>
    <property type="molecule type" value="Genomic_DNA"/>
</dbReference>
<organism evidence="5">
    <name type="scientific">Brachypodium distachyon</name>
    <name type="common">Purple false brome</name>
    <name type="synonym">Trachynia distachya</name>
    <dbReference type="NCBI Taxonomy" id="15368"/>
    <lineage>
        <taxon>Eukaryota</taxon>
        <taxon>Viridiplantae</taxon>
        <taxon>Streptophyta</taxon>
        <taxon>Embryophyta</taxon>
        <taxon>Tracheophyta</taxon>
        <taxon>Spermatophyta</taxon>
        <taxon>Magnoliopsida</taxon>
        <taxon>Liliopsida</taxon>
        <taxon>Poales</taxon>
        <taxon>Poaceae</taxon>
        <taxon>BOP clade</taxon>
        <taxon>Pooideae</taxon>
        <taxon>Stipodae</taxon>
        <taxon>Brachypodieae</taxon>
        <taxon>Brachypodium</taxon>
    </lineage>
</organism>
<dbReference type="OrthoDB" id="666014at2759"/>